<dbReference type="InterPro" id="IPR003029">
    <property type="entry name" value="S1_domain"/>
</dbReference>
<dbReference type="SUPFAM" id="SSF47781">
    <property type="entry name" value="RuvA domain 2-like"/>
    <property type="match status" value="2"/>
</dbReference>
<dbReference type="CDD" id="cd05685">
    <property type="entry name" value="S1_Tex"/>
    <property type="match status" value="1"/>
</dbReference>
<dbReference type="InterPro" id="IPR010994">
    <property type="entry name" value="RuvA_2-like"/>
</dbReference>
<dbReference type="InterPro" id="IPR006641">
    <property type="entry name" value="YqgF/RNaseH-like_dom"/>
</dbReference>
<dbReference type="Pfam" id="PF16921">
    <property type="entry name" value="Tex_YqgF"/>
    <property type="match status" value="1"/>
</dbReference>
<dbReference type="Pfam" id="PF09371">
    <property type="entry name" value="Tex_N"/>
    <property type="match status" value="1"/>
</dbReference>
<dbReference type="Proteomes" id="UP001165541">
    <property type="component" value="Unassembled WGS sequence"/>
</dbReference>
<name>A0ABT0YR56_9BURK</name>
<dbReference type="SMART" id="SM00732">
    <property type="entry name" value="YqgFc"/>
    <property type="match status" value="1"/>
</dbReference>
<evidence type="ECO:0000256" key="1">
    <source>
        <dbReference type="SAM" id="MobiDB-lite"/>
    </source>
</evidence>
<dbReference type="InterPro" id="IPR037027">
    <property type="entry name" value="YqgF/RNaseH-like_dom_sf"/>
</dbReference>
<dbReference type="Pfam" id="PF00575">
    <property type="entry name" value="S1"/>
    <property type="match status" value="1"/>
</dbReference>
<feature type="compositionally biased region" description="Basic and acidic residues" evidence="1">
    <location>
        <begin position="736"/>
        <end position="753"/>
    </location>
</feature>
<evidence type="ECO:0000313" key="4">
    <source>
        <dbReference type="Proteomes" id="UP001165541"/>
    </source>
</evidence>
<dbReference type="SUPFAM" id="SSF158832">
    <property type="entry name" value="Tex N-terminal region-like"/>
    <property type="match status" value="1"/>
</dbReference>
<dbReference type="Pfam" id="PF17674">
    <property type="entry name" value="HHH_9"/>
    <property type="match status" value="1"/>
</dbReference>
<dbReference type="SUPFAM" id="SSF53098">
    <property type="entry name" value="Ribonuclease H-like"/>
    <property type="match status" value="1"/>
</dbReference>
<evidence type="ECO:0000259" key="2">
    <source>
        <dbReference type="PROSITE" id="PS50126"/>
    </source>
</evidence>
<dbReference type="SMART" id="SM00316">
    <property type="entry name" value="S1"/>
    <property type="match status" value="1"/>
</dbReference>
<dbReference type="Pfam" id="PF22706">
    <property type="entry name" value="Tex_central_region"/>
    <property type="match status" value="1"/>
</dbReference>
<feature type="compositionally biased region" description="Low complexity" evidence="1">
    <location>
        <begin position="759"/>
        <end position="772"/>
    </location>
</feature>
<accession>A0ABT0YR56</accession>
<dbReference type="InterPro" id="IPR041692">
    <property type="entry name" value="HHH_9"/>
</dbReference>
<dbReference type="InterPro" id="IPR012337">
    <property type="entry name" value="RNaseH-like_sf"/>
</dbReference>
<proteinExistence type="predicted"/>
<feature type="region of interest" description="Disordered" evidence="1">
    <location>
        <begin position="730"/>
        <end position="778"/>
    </location>
</feature>
<dbReference type="PANTHER" id="PTHR10724:SF10">
    <property type="entry name" value="S1 RNA-BINDING DOMAIN-CONTAINING PROTEIN 1"/>
    <property type="match status" value="1"/>
</dbReference>
<dbReference type="Gene3D" id="1.10.3500.10">
    <property type="entry name" value="Tex N-terminal region-like"/>
    <property type="match status" value="1"/>
</dbReference>
<dbReference type="PROSITE" id="PS50126">
    <property type="entry name" value="S1"/>
    <property type="match status" value="1"/>
</dbReference>
<dbReference type="InterPro" id="IPR055179">
    <property type="entry name" value="Tex-like_central_region"/>
</dbReference>
<keyword evidence="4" id="KW-1185">Reference proteome</keyword>
<dbReference type="EMBL" id="JAMKFE010000010">
    <property type="protein sequence ID" value="MCM5681221.1"/>
    <property type="molecule type" value="Genomic_DNA"/>
</dbReference>
<dbReference type="Gene3D" id="3.30.420.140">
    <property type="entry name" value="YqgF/RNase H-like domain"/>
    <property type="match status" value="1"/>
</dbReference>
<dbReference type="Gene3D" id="1.10.10.650">
    <property type="entry name" value="RuvA domain 2-like"/>
    <property type="match status" value="1"/>
</dbReference>
<dbReference type="InterPro" id="IPR012340">
    <property type="entry name" value="NA-bd_OB-fold"/>
</dbReference>
<dbReference type="InterPro" id="IPR018974">
    <property type="entry name" value="Tex-like_N"/>
</dbReference>
<evidence type="ECO:0000313" key="3">
    <source>
        <dbReference type="EMBL" id="MCM5681221.1"/>
    </source>
</evidence>
<dbReference type="InterPro" id="IPR032639">
    <property type="entry name" value="Tex_YqgF"/>
</dbReference>
<dbReference type="Pfam" id="PF12836">
    <property type="entry name" value="HHH_3"/>
    <property type="match status" value="1"/>
</dbReference>
<feature type="domain" description="S1 motif" evidence="2">
    <location>
        <begin position="657"/>
        <end position="726"/>
    </location>
</feature>
<dbReference type="InterPro" id="IPR023323">
    <property type="entry name" value="Tex-like_dom_sf"/>
</dbReference>
<dbReference type="InterPro" id="IPR023319">
    <property type="entry name" value="Tex-like_HTH_dom_sf"/>
</dbReference>
<dbReference type="RefSeq" id="WP_251779747.1">
    <property type="nucleotide sequence ID" value="NZ_JAMKFE010000010.1"/>
</dbReference>
<protein>
    <submittedName>
        <fullName evidence="3">RNA-binding transcriptional accessory protein</fullName>
    </submittedName>
</protein>
<organism evidence="3 4">
    <name type="scientific">Caldimonas mangrovi</name>
    <dbReference type="NCBI Taxonomy" id="2944811"/>
    <lineage>
        <taxon>Bacteria</taxon>
        <taxon>Pseudomonadati</taxon>
        <taxon>Pseudomonadota</taxon>
        <taxon>Betaproteobacteria</taxon>
        <taxon>Burkholderiales</taxon>
        <taxon>Sphaerotilaceae</taxon>
        <taxon>Caldimonas</taxon>
    </lineage>
</organism>
<dbReference type="InterPro" id="IPR050437">
    <property type="entry name" value="Ribos_protein_bS1-like"/>
</dbReference>
<dbReference type="Gene3D" id="2.40.50.140">
    <property type="entry name" value="Nucleic acid-binding proteins"/>
    <property type="match status" value="1"/>
</dbReference>
<dbReference type="SUPFAM" id="SSF50249">
    <property type="entry name" value="Nucleic acid-binding proteins"/>
    <property type="match status" value="1"/>
</dbReference>
<dbReference type="Gene3D" id="1.10.150.310">
    <property type="entry name" value="Tex RuvX-like domain-like"/>
    <property type="match status" value="1"/>
</dbReference>
<dbReference type="PANTHER" id="PTHR10724">
    <property type="entry name" value="30S RIBOSOMAL PROTEIN S1"/>
    <property type="match status" value="1"/>
</dbReference>
<sequence>MDKILLQIAAELKVRPAQVNAAVELLDGGATVPFIARYRKEATDGLDDTQLRDLETRLTYLRELEERREAVLKSIDEQGKLTPQLRAALEAAPTKQELEDLYLPFKPKRRTKAMIAREAGIEPLADKLFADPTLDPQTEAAAFVNADAGFADTFAVLDGVRDILSERWAEDAALVGKLREWLWEEGLFQSKLMDGKDQNNPDVAKFRDYFDYDEPIRTVPSHRALAVFRGRTQEFLDAKLVLDEEVVPGQPTLAEGRIARHLGWSHGKRAADDLIRKTIGWTWKVKLSLSLERDLFSRLREEAEKTAIKVFAENLRDLLLAAPAGRRVVMGLDPGIRTGVKVAVVNETGKVVDTSTVYPHEPRCDWEGSIHTLGRLCATHGVNLIAIGNGTASRETDKLAGDLIKRIQQLAPGTEIEKVVVSEAGASVYSASEYASKELPELDVSLRGAVSIARRVQDPLAELVKIEPKSIGVGQYQHDVNQSELARSLNAVVEDCVNSVGVDLNTASSPLLARVSGLSSAVAASIVRWRDANGAFRSRQQLLDVAGLGAKTFEQAAGFLRIRDGDNPLDMSGVHPETYPVVEKILAATARPITELMGRSDVIKGLKPEAYADEKFGAITVKDILAELEKPGRDPRPDFKVARFNDGVEDIKDLQPGMVLEGTVSNVAQFGAFVDLGVHQDGLVHVSQLSSKFVNDAREVVKTGDIVRVKVLEIDLARKRISLTMKLDAAAPRGGAGERDNSFRPAGRGERHNAPRGGAQPAPQSAMAAAFAKLQTKR</sequence>
<reference evidence="3" key="1">
    <citation type="submission" date="2022-05" db="EMBL/GenBank/DDBJ databases">
        <title>Schlegelella sp. nov., isolated from mangrove soil.</title>
        <authorList>
            <person name="Liu Y."/>
            <person name="Ge X."/>
            <person name="Liu W."/>
        </authorList>
    </citation>
    <scope>NUCLEOTIDE SEQUENCE</scope>
    <source>
        <strain evidence="3">S2-27</strain>
    </source>
</reference>
<gene>
    <name evidence="3" type="ORF">M8A51_16965</name>
</gene>
<dbReference type="InterPro" id="IPR044146">
    <property type="entry name" value="S1_Tex"/>
</dbReference>
<comment type="caution">
    <text evidence="3">The sequence shown here is derived from an EMBL/GenBank/DDBJ whole genome shotgun (WGS) entry which is preliminary data.</text>
</comment>